<gene>
    <name evidence="1" type="ORF">QYT958_LOCUS33571</name>
</gene>
<dbReference type="AlphaFoldDB" id="A0A821Y311"/>
<evidence type="ECO:0000313" key="2">
    <source>
        <dbReference type="Proteomes" id="UP000663848"/>
    </source>
</evidence>
<name>A0A821Y311_9BILA</name>
<dbReference type="Proteomes" id="UP000663848">
    <property type="component" value="Unassembled WGS sequence"/>
</dbReference>
<reference evidence="1" key="1">
    <citation type="submission" date="2021-02" db="EMBL/GenBank/DDBJ databases">
        <authorList>
            <person name="Nowell W R."/>
        </authorList>
    </citation>
    <scope>NUCLEOTIDE SEQUENCE</scope>
</reference>
<accession>A0A821Y311</accession>
<organism evidence="1 2">
    <name type="scientific">Rotaria socialis</name>
    <dbReference type="NCBI Taxonomy" id="392032"/>
    <lineage>
        <taxon>Eukaryota</taxon>
        <taxon>Metazoa</taxon>
        <taxon>Spiralia</taxon>
        <taxon>Gnathifera</taxon>
        <taxon>Rotifera</taxon>
        <taxon>Eurotatoria</taxon>
        <taxon>Bdelloidea</taxon>
        <taxon>Philodinida</taxon>
        <taxon>Philodinidae</taxon>
        <taxon>Rotaria</taxon>
    </lineage>
</organism>
<evidence type="ECO:0000313" key="1">
    <source>
        <dbReference type="EMBL" id="CAF4952184.1"/>
    </source>
</evidence>
<proteinExistence type="predicted"/>
<sequence length="233" mass="25661">MTTSQVPAQYSCYNNPRIIGNNNVQSVFSLNIQRETTISDQINSQSSSPGYSFSSFQYPYHTIVINLGRNVDDTYYSSMTPEYDNQPTIAGIPLAKVAIRIYLNLYTTSDGRPPSNIKIVLNACFDSSSMDSASNPMIGGQYYRTPSIPQVSYIPNGSQEQQSYYSNALVPILSVPTMNVVSPSNNMNNPDVLFINPALPLNNRVPSRPLIATVDFNSTLAAPDFTQAEIPSF</sequence>
<dbReference type="EMBL" id="CAJOBR010023105">
    <property type="protein sequence ID" value="CAF4952184.1"/>
    <property type="molecule type" value="Genomic_DNA"/>
</dbReference>
<comment type="caution">
    <text evidence="1">The sequence shown here is derived from an EMBL/GenBank/DDBJ whole genome shotgun (WGS) entry which is preliminary data.</text>
</comment>
<protein>
    <submittedName>
        <fullName evidence="1">Uncharacterized protein</fullName>
    </submittedName>
</protein>